<protein>
    <submittedName>
        <fullName evidence="1">Uncharacterized protein</fullName>
    </submittedName>
</protein>
<keyword evidence="2" id="KW-1185">Reference proteome</keyword>
<accession>S7UZW0</accession>
<dbReference type="STRING" id="897.B2D07_18955"/>
<evidence type="ECO:0000313" key="1">
    <source>
        <dbReference type="EMBL" id="EPR39739.1"/>
    </source>
</evidence>
<dbReference type="EMBL" id="ATHJ01000088">
    <property type="protein sequence ID" value="EPR39739.1"/>
    <property type="molecule type" value="Genomic_DNA"/>
</dbReference>
<reference evidence="1 2" key="1">
    <citation type="journal article" date="2013" name="Genome Announc.">
        <title>Draft genome sequences for three mercury-methylating, sulfate-reducing bacteria.</title>
        <authorList>
            <person name="Brown S.D."/>
            <person name="Hurt R.A.Jr."/>
            <person name="Gilmour C.C."/>
            <person name="Elias D.A."/>
        </authorList>
    </citation>
    <scope>NUCLEOTIDE SEQUENCE [LARGE SCALE GENOMIC DNA]</scope>
    <source>
        <strain evidence="1 2">DSM 2059</strain>
    </source>
</reference>
<sequence length="78" mass="8691">MATTTLNANPELQATIDNLKSMPMGIKNLPTHERQIRPMDNLKSVPMGTKNLPTHEFQIPPAKNTSFESFIEHAGLPH</sequence>
<proteinExistence type="predicted"/>
<dbReference type="AlphaFoldDB" id="S7UZW0"/>
<gene>
    <name evidence="1" type="ORF">dsmv_2587</name>
</gene>
<organism evidence="1 2">
    <name type="scientific">Desulfococcus multivorans DSM 2059</name>
    <dbReference type="NCBI Taxonomy" id="1121405"/>
    <lineage>
        <taxon>Bacteria</taxon>
        <taxon>Pseudomonadati</taxon>
        <taxon>Thermodesulfobacteriota</taxon>
        <taxon>Desulfobacteria</taxon>
        <taxon>Desulfobacterales</taxon>
        <taxon>Desulfococcaceae</taxon>
        <taxon>Desulfococcus</taxon>
    </lineage>
</organism>
<name>S7UZW0_DESML</name>
<comment type="caution">
    <text evidence="1">The sequence shown here is derived from an EMBL/GenBank/DDBJ whole genome shotgun (WGS) entry which is preliminary data.</text>
</comment>
<dbReference type="Proteomes" id="UP000014977">
    <property type="component" value="Unassembled WGS sequence"/>
</dbReference>
<evidence type="ECO:0000313" key="2">
    <source>
        <dbReference type="Proteomes" id="UP000014977"/>
    </source>
</evidence>